<name>A0ABY8FU94_9SPHN</name>
<gene>
    <name evidence="2" type="ORF">P7228_11925</name>
</gene>
<sequence length="48" mass="5612">MAYGYVTPYLRPTTGDNDNRARIARQRDTRREQWPLCDDVSIRIAENG</sequence>
<organism evidence="2 3">
    <name type="scientific">Altererythrobacter arenosus</name>
    <dbReference type="NCBI Taxonomy" id="3032592"/>
    <lineage>
        <taxon>Bacteria</taxon>
        <taxon>Pseudomonadati</taxon>
        <taxon>Pseudomonadota</taxon>
        <taxon>Alphaproteobacteria</taxon>
        <taxon>Sphingomonadales</taxon>
        <taxon>Erythrobacteraceae</taxon>
        <taxon>Altererythrobacter</taxon>
    </lineage>
</organism>
<evidence type="ECO:0000313" key="2">
    <source>
        <dbReference type="EMBL" id="WFL76701.1"/>
    </source>
</evidence>
<feature type="region of interest" description="Disordered" evidence="1">
    <location>
        <begin position="1"/>
        <end position="27"/>
    </location>
</feature>
<reference evidence="2 3" key="1">
    <citation type="submission" date="2023-03" db="EMBL/GenBank/DDBJ databases">
        <title>Altererythrobacter sp. CAU 1644 isolated from sand.</title>
        <authorList>
            <person name="Kim W."/>
        </authorList>
    </citation>
    <scope>NUCLEOTIDE SEQUENCE [LARGE SCALE GENOMIC DNA]</scope>
    <source>
        <strain evidence="2 3">CAU 1644</strain>
    </source>
</reference>
<proteinExistence type="predicted"/>
<dbReference type="RefSeq" id="WP_278015462.1">
    <property type="nucleotide sequence ID" value="NZ_CP121106.1"/>
</dbReference>
<accession>A0ABY8FU94</accession>
<dbReference type="EMBL" id="CP121106">
    <property type="protein sequence ID" value="WFL76701.1"/>
    <property type="molecule type" value="Genomic_DNA"/>
</dbReference>
<feature type="compositionally biased region" description="Basic and acidic residues" evidence="1">
    <location>
        <begin position="17"/>
        <end position="27"/>
    </location>
</feature>
<protein>
    <submittedName>
        <fullName evidence="2">Uncharacterized protein</fullName>
    </submittedName>
</protein>
<evidence type="ECO:0000256" key="1">
    <source>
        <dbReference type="SAM" id="MobiDB-lite"/>
    </source>
</evidence>
<evidence type="ECO:0000313" key="3">
    <source>
        <dbReference type="Proteomes" id="UP001215827"/>
    </source>
</evidence>
<keyword evidence="3" id="KW-1185">Reference proteome</keyword>
<dbReference type="Proteomes" id="UP001215827">
    <property type="component" value="Chromosome"/>
</dbReference>